<name>A0AAD2A919_9LAMI</name>
<gene>
    <name evidence="2" type="ORF">FPE_LOCUS31278</name>
</gene>
<feature type="coiled-coil region" evidence="1">
    <location>
        <begin position="40"/>
        <end position="88"/>
    </location>
</feature>
<proteinExistence type="predicted"/>
<sequence length="100" mass="11383">MRSELSTTKATADESAQSAQSAELQCLALLKELEEKNFSLKEHEVRVNKLGEKIDVLQKNLQSRDHSQMQLKDEVMRIEQEINQTLAKAGANKDCELRKI</sequence>
<evidence type="ECO:0000256" key="1">
    <source>
        <dbReference type="SAM" id="Coils"/>
    </source>
</evidence>
<dbReference type="AlphaFoldDB" id="A0AAD2A919"/>
<reference evidence="2" key="1">
    <citation type="submission" date="2023-05" db="EMBL/GenBank/DDBJ databases">
        <authorList>
            <person name="Huff M."/>
        </authorList>
    </citation>
    <scope>NUCLEOTIDE SEQUENCE</scope>
</reference>
<keyword evidence="1" id="KW-0175">Coiled coil</keyword>
<dbReference type="PANTHER" id="PTHR48145">
    <property type="entry name" value="NUCLEAR ENVELOPE-ASSOCIATED PROTEIN 1"/>
    <property type="match status" value="1"/>
</dbReference>
<keyword evidence="3" id="KW-1185">Reference proteome</keyword>
<dbReference type="InterPro" id="IPR049932">
    <property type="entry name" value="NEAP1-4"/>
</dbReference>
<protein>
    <submittedName>
        <fullName evidence="2">Uncharacterized protein</fullName>
    </submittedName>
</protein>
<dbReference type="EMBL" id="OU503055">
    <property type="protein sequence ID" value="CAI9783848.1"/>
    <property type="molecule type" value="Genomic_DNA"/>
</dbReference>
<organism evidence="2 3">
    <name type="scientific">Fraxinus pennsylvanica</name>
    <dbReference type="NCBI Taxonomy" id="56036"/>
    <lineage>
        <taxon>Eukaryota</taxon>
        <taxon>Viridiplantae</taxon>
        <taxon>Streptophyta</taxon>
        <taxon>Embryophyta</taxon>
        <taxon>Tracheophyta</taxon>
        <taxon>Spermatophyta</taxon>
        <taxon>Magnoliopsida</taxon>
        <taxon>eudicotyledons</taxon>
        <taxon>Gunneridae</taxon>
        <taxon>Pentapetalae</taxon>
        <taxon>asterids</taxon>
        <taxon>lamiids</taxon>
        <taxon>Lamiales</taxon>
        <taxon>Oleaceae</taxon>
        <taxon>Oleeae</taxon>
        <taxon>Fraxinus</taxon>
    </lineage>
</organism>
<accession>A0AAD2A919</accession>
<evidence type="ECO:0000313" key="2">
    <source>
        <dbReference type="EMBL" id="CAI9783848.1"/>
    </source>
</evidence>
<dbReference type="Proteomes" id="UP000834106">
    <property type="component" value="Chromosome 20"/>
</dbReference>
<dbReference type="PANTHER" id="PTHR48145:SF5">
    <property type="entry name" value="NUCLEAR ENVELOPE-ASSOCIATED PROTEIN 2"/>
    <property type="match status" value="1"/>
</dbReference>
<evidence type="ECO:0000313" key="3">
    <source>
        <dbReference type="Proteomes" id="UP000834106"/>
    </source>
</evidence>